<evidence type="ECO:0000256" key="3">
    <source>
        <dbReference type="ARBA" id="ARBA00022787"/>
    </source>
</evidence>
<proteinExistence type="inferred from homology"/>
<dbReference type="Pfam" id="PF12519">
    <property type="entry name" value="MDM10"/>
    <property type="match status" value="2"/>
</dbReference>
<keyword evidence="1 6" id="KW-1134">Transmembrane beta strand</keyword>
<gene>
    <name evidence="6" type="primary">MDM10</name>
    <name evidence="7" type="ORF">K470DRAFT_258375</name>
</gene>
<dbReference type="GO" id="GO:1990456">
    <property type="term" value="P:mitochondrion-endoplasmic reticulum membrane tethering"/>
    <property type="evidence" value="ECO:0007669"/>
    <property type="project" value="UniProtKB-UniRule"/>
</dbReference>
<evidence type="ECO:0000256" key="2">
    <source>
        <dbReference type="ARBA" id="ARBA00022692"/>
    </source>
</evidence>
<organism evidence="7 8">
    <name type="scientific">Piedraia hortae CBS 480.64</name>
    <dbReference type="NCBI Taxonomy" id="1314780"/>
    <lineage>
        <taxon>Eukaryota</taxon>
        <taxon>Fungi</taxon>
        <taxon>Dikarya</taxon>
        <taxon>Ascomycota</taxon>
        <taxon>Pezizomycotina</taxon>
        <taxon>Dothideomycetes</taxon>
        <taxon>Dothideomycetidae</taxon>
        <taxon>Capnodiales</taxon>
        <taxon>Piedraiaceae</taxon>
        <taxon>Piedraia</taxon>
    </lineage>
</organism>
<dbReference type="GO" id="GO:0051654">
    <property type="term" value="P:establishment of mitochondrion localization"/>
    <property type="evidence" value="ECO:0007669"/>
    <property type="project" value="TreeGrafter"/>
</dbReference>
<accession>A0A6A7BYH9</accession>
<keyword evidence="8" id="KW-1185">Reference proteome</keyword>
<evidence type="ECO:0000313" key="7">
    <source>
        <dbReference type="EMBL" id="KAF2860037.1"/>
    </source>
</evidence>
<dbReference type="GO" id="GO:0015914">
    <property type="term" value="P:phospholipid transport"/>
    <property type="evidence" value="ECO:0007669"/>
    <property type="project" value="TreeGrafter"/>
</dbReference>
<dbReference type="AlphaFoldDB" id="A0A6A7BYH9"/>
<keyword evidence="2 6" id="KW-0812">Transmembrane</keyword>
<dbReference type="PANTHER" id="PTHR28035:SF1">
    <property type="entry name" value="MITOCHONDRIAL DISTRIBUTION AND MORPHOLOGY PROTEIN 10"/>
    <property type="match status" value="1"/>
</dbReference>
<evidence type="ECO:0000256" key="1">
    <source>
        <dbReference type="ARBA" id="ARBA00022452"/>
    </source>
</evidence>
<protein>
    <recommendedName>
        <fullName evidence="6">Mitochondrial distribution and morphology protein 10</fullName>
    </recommendedName>
    <alternativeName>
        <fullName evidence="6">Mitochondrial inheritance component MDM10</fullName>
    </alternativeName>
</protein>
<reference evidence="7" key="1">
    <citation type="journal article" date="2020" name="Stud. Mycol.">
        <title>101 Dothideomycetes genomes: a test case for predicting lifestyles and emergence of pathogens.</title>
        <authorList>
            <person name="Haridas S."/>
            <person name="Albert R."/>
            <person name="Binder M."/>
            <person name="Bloem J."/>
            <person name="Labutti K."/>
            <person name="Salamov A."/>
            <person name="Andreopoulos B."/>
            <person name="Baker S."/>
            <person name="Barry K."/>
            <person name="Bills G."/>
            <person name="Bluhm B."/>
            <person name="Cannon C."/>
            <person name="Castanera R."/>
            <person name="Culley D."/>
            <person name="Daum C."/>
            <person name="Ezra D."/>
            <person name="Gonzalez J."/>
            <person name="Henrissat B."/>
            <person name="Kuo A."/>
            <person name="Liang C."/>
            <person name="Lipzen A."/>
            <person name="Lutzoni F."/>
            <person name="Magnuson J."/>
            <person name="Mondo S."/>
            <person name="Nolan M."/>
            <person name="Ohm R."/>
            <person name="Pangilinan J."/>
            <person name="Park H.-J."/>
            <person name="Ramirez L."/>
            <person name="Alfaro M."/>
            <person name="Sun H."/>
            <person name="Tritt A."/>
            <person name="Yoshinaga Y."/>
            <person name="Zwiers L.-H."/>
            <person name="Turgeon B."/>
            <person name="Goodwin S."/>
            <person name="Spatafora J."/>
            <person name="Crous P."/>
            <person name="Grigoriev I."/>
        </authorList>
    </citation>
    <scope>NUCLEOTIDE SEQUENCE</scope>
    <source>
        <strain evidence="7">CBS 480.64</strain>
    </source>
</reference>
<sequence length="369" mass="41126">MLEFMDTVLAAFHVQTRWDVDQSYATLTATAHNVLDFHIPNGVKIHASSLSSPNFATSYTLGSRGVVDGSLSFLYSSLGLHLDSQSARVPLESVVKGYRQLRRRQPLEEGNSPRSDHKKDSLLYGRVYLPGNSLEALYLRRISARRLLRLNCVSDGQIPNSSTLLAVLQNDNGRYSTEYLYSTDSSLLGVRGLYNFGYNERSGRLSAGAEAYFSPVNKSGGMSCGLRFTTLPAHGAFPYTMTLTVNPLMGNLSSAYAVKAGPDLAFCSRFDFNVYSYESQVTVGMELWKRGWASPETAWMRQMIRPGWKRNEEDITGVFKARMDTHGKFGLLWETKYKDLLVSMGTGLDLKSEERMVMGNVGLEVSYSN</sequence>
<evidence type="ECO:0000256" key="6">
    <source>
        <dbReference type="HAMAP-Rule" id="MF_03102"/>
    </source>
</evidence>
<comment type="subunit">
    <text evidence="6">Component of the ER-mitochondria encounter structure (ERMES) or MDM complex, composed of MMM1, MDM10, MDM12 and MDM34. Associates with the mitochondrial outer membrane sorting assembly machinery SAM(core) complex.</text>
</comment>
<dbReference type="PANTHER" id="PTHR28035">
    <property type="entry name" value="MITOCHONDRIAL DISTRIBUTION AND MORPHOLOGY PROTEIN 10"/>
    <property type="match status" value="1"/>
</dbReference>
<dbReference type="GO" id="GO:0032865">
    <property type="term" value="C:ERMES complex"/>
    <property type="evidence" value="ECO:0007669"/>
    <property type="project" value="UniProtKB-UniRule"/>
</dbReference>
<dbReference type="EMBL" id="MU005986">
    <property type="protein sequence ID" value="KAF2860037.1"/>
    <property type="molecule type" value="Genomic_DNA"/>
</dbReference>
<evidence type="ECO:0000313" key="8">
    <source>
        <dbReference type="Proteomes" id="UP000799421"/>
    </source>
</evidence>
<dbReference type="GO" id="GO:0001401">
    <property type="term" value="C:SAM complex"/>
    <property type="evidence" value="ECO:0007669"/>
    <property type="project" value="TreeGrafter"/>
</dbReference>
<name>A0A6A7BYH9_9PEZI</name>
<dbReference type="HAMAP" id="MF_03102">
    <property type="entry name" value="Mdm10"/>
    <property type="match status" value="1"/>
</dbReference>
<dbReference type="GO" id="GO:0070096">
    <property type="term" value="P:mitochondrial outer membrane translocase complex assembly"/>
    <property type="evidence" value="ECO:0007669"/>
    <property type="project" value="UniProtKB-UniRule"/>
</dbReference>
<dbReference type="OrthoDB" id="2103793at2759"/>
<keyword evidence="5 6" id="KW-0472">Membrane</keyword>
<evidence type="ECO:0000256" key="4">
    <source>
        <dbReference type="ARBA" id="ARBA00023128"/>
    </source>
</evidence>
<dbReference type="Proteomes" id="UP000799421">
    <property type="component" value="Unassembled WGS sequence"/>
</dbReference>
<dbReference type="InterPro" id="IPR027539">
    <property type="entry name" value="Mdm10"/>
</dbReference>
<comment type="subcellular location">
    <subcellularLocation>
        <location evidence="6">Mitochondrion outer membrane</location>
        <topology evidence="6">Multi-pass membrane protein</topology>
    </subcellularLocation>
    <text evidence="6">The ERMES/MDM complex localizes to a few discrete foci (around 10 per single cell), that represent mitochondria-endoplasmic reticulum junctions. These foci are often found next to mtDNA nucleoids.</text>
</comment>
<comment type="similarity">
    <text evidence="6">Belongs to the MDM10 family.</text>
</comment>
<comment type="domain">
    <text evidence="6">Lacks alpha-helical transmembrane segments, suggesting that it resides in the membrane via beta-sheet conformations similar to those predicted for other outer membrane proteins and porin.</text>
</comment>
<keyword evidence="4 6" id="KW-0496">Mitochondrion</keyword>
<keyword evidence="3 6" id="KW-1000">Mitochondrion outer membrane</keyword>
<comment type="function">
    <text evidence="6">Component of the ERMES/MDM complex, which serves as a molecular tether to connect the endoplasmic reticulum and mitochondria. Components of this complex are involved in the control of mitochondrial shape and protein biogenesis and may function in phospholipid exchange. MDM10 is involved in the late assembly steps of the general translocase of the mitochondrial outer membrane (TOM complex). Functions in the TOM40-specific route of the assembly of outer membrane beta-barrel proteins, including the association of TOM40 with the receptor TOM22 and small TOM proteins. Can associate with the SAM(core) complex as well as the MDM12-MMM1 complex, both involved in late steps of the major beta-barrel assembly pathway, that is responsible for biogenesis of all outer membrane beta-barrel proteins. May act as a switch that shuttles between both complexes and channels precursor proteins into the TOM40-specific pathway. Plays a role in mitochondrial morphology and in the inheritance of mitochondria.</text>
</comment>
<dbReference type="Gene3D" id="2.40.160.10">
    <property type="entry name" value="Porin"/>
    <property type="match status" value="1"/>
</dbReference>
<dbReference type="GO" id="GO:0045040">
    <property type="term" value="P:protein insertion into mitochondrial outer membrane"/>
    <property type="evidence" value="ECO:0007669"/>
    <property type="project" value="UniProtKB-UniRule"/>
</dbReference>
<evidence type="ECO:0000256" key="5">
    <source>
        <dbReference type="ARBA" id="ARBA00023136"/>
    </source>
</evidence>
<dbReference type="InterPro" id="IPR023614">
    <property type="entry name" value="Porin_dom_sf"/>
</dbReference>